<accession>A0A7I4Z538</accession>
<organism evidence="1 2">
    <name type="scientific">Haemonchus contortus</name>
    <name type="common">Barber pole worm</name>
    <dbReference type="NCBI Taxonomy" id="6289"/>
    <lineage>
        <taxon>Eukaryota</taxon>
        <taxon>Metazoa</taxon>
        <taxon>Ecdysozoa</taxon>
        <taxon>Nematoda</taxon>
        <taxon>Chromadorea</taxon>
        <taxon>Rhabditida</taxon>
        <taxon>Rhabditina</taxon>
        <taxon>Rhabditomorpha</taxon>
        <taxon>Strongyloidea</taxon>
        <taxon>Trichostrongylidae</taxon>
        <taxon>Haemonchus</taxon>
    </lineage>
</organism>
<keyword evidence="1" id="KW-1185">Reference proteome</keyword>
<evidence type="ECO:0000313" key="1">
    <source>
        <dbReference type="Proteomes" id="UP000025227"/>
    </source>
</evidence>
<reference evidence="2" key="1">
    <citation type="submission" date="2020-12" db="UniProtKB">
        <authorList>
            <consortium name="WormBaseParasite"/>
        </authorList>
    </citation>
    <scope>IDENTIFICATION</scope>
    <source>
        <strain evidence="2">MHco3</strain>
    </source>
</reference>
<proteinExistence type="predicted"/>
<dbReference type="Proteomes" id="UP000025227">
    <property type="component" value="Unplaced"/>
</dbReference>
<evidence type="ECO:0000313" key="2">
    <source>
        <dbReference type="WBParaSite" id="HCON_00190010-00001"/>
    </source>
</evidence>
<sequence>MLGILTAIFQKGGPFKLKFWFPSGYISTEAEYGVIGIHSSQTPRVRWWYDVSAKGTEECALITNSCPLLTEAIPNCEANIRASISAIEAGLEVGSAFR</sequence>
<name>A0A7I4Z538_HAECO</name>
<protein>
    <submittedName>
        <fullName evidence="2">Uncharacterized protein</fullName>
    </submittedName>
</protein>
<dbReference type="WBParaSite" id="HCON_00190010-00001">
    <property type="protein sequence ID" value="HCON_00190010-00001"/>
    <property type="gene ID" value="HCON_00190010"/>
</dbReference>
<dbReference type="AlphaFoldDB" id="A0A7I4Z538"/>